<comment type="caution">
    <text evidence="14">The sequence shown here is derived from an EMBL/GenBank/DDBJ whole genome shotgun (WGS) entry which is preliminary data.</text>
</comment>
<dbReference type="CDD" id="cd00834">
    <property type="entry name" value="KAS_I_II"/>
    <property type="match status" value="1"/>
</dbReference>
<keyword evidence="7" id="KW-0276">Fatty acid metabolism</keyword>
<evidence type="ECO:0000313" key="14">
    <source>
        <dbReference type="EMBL" id="MFE3869696.1"/>
    </source>
</evidence>
<dbReference type="InterPro" id="IPR018201">
    <property type="entry name" value="Ketoacyl_synth_AS"/>
</dbReference>
<dbReference type="PIRSF" id="PIRSF000447">
    <property type="entry name" value="KAS_II"/>
    <property type="match status" value="1"/>
</dbReference>
<dbReference type="Gene3D" id="3.40.47.10">
    <property type="match status" value="1"/>
</dbReference>
<dbReference type="Proteomes" id="UP001600107">
    <property type="component" value="Unassembled WGS sequence"/>
</dbReference>
<keyword evidence="8" id="KW-0443">Lipid metabolism</keyword>
<evidence type="ECO:0000259" key="13">
    <source>
        <dbReference type="PROSITE" id="PS52004"/>
    </source>
</evidence>
<dbReference type="SUPFAM" id="SSF53901">
    <property type="entry name" value="Thiolase-like"/>
    <property type="match status" value="2"/>
</dbReference>
<gene>
    <name evidence="14" type="primary">fabF</name>
    <name evidence="14" type="ORF">ACFX5F_00485</name>
</gene>
<dbReference type="PROSITE" id="PS52004">
    <property type="entry name" value="KS3_2"/>
    <property type="match status" value="1"/>
</dbReference>
<keyword evidence="15" id="KW-1185">Reference proteome</keyword>
<dbReference type="Pfam" id="PF02801">
    <property type="entry name" value="Ketoacyl-synt_C"/>
    <property type="match status" value="1"/>
</dbReference>
<dbReference type="NCBIfam" id="NF005589">
    <property type="entry name" value="PRK07314.1"/>
    <property type="match status" value="1"/>
</dbReference>
<evidence type="ECO:0000256" key="8">
    <source>
        <dbReference type="ARBA" id="ARBA00023098"/>
    </source>
</evidence>
<keyword evidence="5 11" id="KW-0444">Lipid biosynthesis</keyword>
<proteinExistence type="inferred from homology"/>
<evidence type="ECO:0000256" key="12">
    <source>
        <dbReference type="RuleBase" id="RU003694"/>
    </source>
</evidence>
<dbReference type="InterPro" id="IPR016039">
    <property type="entry name" value="Thiolase-like"/>
</dbReference>
<dbReference type="InterPro" id="IPR014031">
    <property type="entry name" value="Ketoacyl_synth_C"/>
</dbReference>
<evidence type="ECO:0000256" key="5">
    <source>
        <dbReference type="ARBA" id="ARBA00022516"/>
    </source>
</evidence>
<keyword evidence="9 11" id="KW-0275">Fatty acid biosynthesis</keyword>
<dbReference type="Pfam" id="PF00109">
    <property type="entry name" value="ketoacyl-synt"/>
    <property type="match status" value="1"/>
</dbReference>
<comment type="catalytic activity">
    <reaction evidence="11">
        <text>(9Z)-hexadecenoyl-[ACP] + malonyl-[ACP] + H(+) = 3-oxo-(11Z)-octadecenoyl-[ACP] + holo-[ACP] + CO2</text>
        <dbReference type="Rhea" id="RHEA:55040"/>
        <dbReference type="Rhea" id="RHEA-COMP:9623"/>
        <dbReference type="Rhea" id="RHEA-COMP:9685"/>
        <dbReference type="Rhea" id="RHEA-COMP:10800"/>
        <dbReference type="Rhea" id="RHEA-COMP:14074"/>
        <dbReference type="ChEBI" id="CHEBI:15378"/>
        <dbReference type="ChEBI" id="CHEBI:16526"/>
        <dbReference type="ChEBI" id="CHEBI:64479"/>
        <dbReference type="ChEBI" id="CHEBI:78449"/>
        <dbReference type="ChEBI" id="CHEBI:83989"/>
        <dbReference type="ChEBI" id="CHEBI:138538"/>
        <dbReference type="EC" id="2.3.1.179"/>
    </reaction>
</comment>
<dbReference type="SMART" id="SM00825">
    <property type="entry name" value="PKS_KS"/>
    <property type="match status" value="1"/>
</dbReference>
<reference evidence="14 15" key="1">
    <citation type="submission" date="2024-06" db="EMBL/GenBank/DDBJ databases">
        <title>Flavobacterium spp. isolated from glacier.</title>
        <authorList>
            <person name="Han D."/>
        </authorList>
    </citation>
    <scope>NUCLEOTIDE SEQUENCE [LARGE SCALE GENOMIC DNA]</scope>
    <source>
        <strain evidence="14 15">ZS1P70</strain>
    </source>
</reference>
<comment type="function">
    <text evidence="11">Involved in the type II fatty acid elongation cycle. Catalyzes the elongation of a wide range of acyl-ACP by the addition of two carbons from malonyl-ACP to an acyl acceptor. Can efficiently catalyze the conversion of palmitoleoyl-ACP (cis-hexadec-9-enoyl-ACP) to cis-vaccenoyl-ACP (cis-octadec-11-enoyl-ACP), an essential step in the thermal regulation of fatty acid composition.</text>
</comment>
<dbReference type="NCBIfam" id="TIGR03150">
    <property type="entry name" value="fabF"/>
    <property type="match status" value="1"/>
</dbReference>
<comment type="catalytic activity">
    <reaction evidence="11">
        <text>a fatty acyl-[ACP] + malonyl-[ACP] + H(+) = a 3-oxoacyl-[ACP] + holo-[ACP] + CO2</text>
        <dbReference type="Rhea" id="RHEA:22836"/>
        <dbReference type="Rhea" id="RHEA-COMP:9623"/>
        <dbReference type="Rhea" id="RHEA-COMP:9685"/>
        <dbReference type="Rhea" id="RHEA-COMP:9916"/>
        <dbReference type="Rhea" id="RHEA-COMP:14125"/>
        <dbReference type="ChEBI" id="CHEBI:15378"/>
        <dbReference type="ChEBI" id="CHEBI:16526"/>
        <dbReference type="ChEBI" id="CHEBI:64479"/>
        <dbReference type="ChEBI" id="CHEBI:78449"/>
        <dbReference type="ChEBI" id="CHEBI:78776"/>
        <dbReference type="ChEBI" id="CHEBI:138651"/>
    </reaction>
</comment>
<evidence type="ECO:0000256" key="9">
    <source>
        <dbReference type="ARBA" id="ARBA00023160"/>
    </source>
</evidence>
<comment type="pathway">
    <text evidence="1 11">Lipid metabolism; fatty acid biosynthesis.</text>
</comment>
<dbReference type="PROSITE" id="PS00606">
    <property type="entry name" value="KS3_1"/>
    <property type="match status" value="1"/>
</dbReference>
<keyword evidence="6 11" id="KW-0808">Transferase</keyword>
<evidence type="ECO:0000256" key="3">
    <source>
        <dbReference type="ARBA" id="ARBA00012356"/>
    </source>
</evidence>
<evidence type="ECO:0000256" key="10">
    <source>
        <dbReference type="ARBA" id="ARBA00023315"/>
    </source>
</evidence>
<evidence type="ECO:0000256" key="11">
    <source>
        <dbReference type="PIRNR" id="PIRNR000447"/>
    </source>
</evidence>
<comment type="similarity">
    <text evidence="2 11 12">Belongs to the thiolase-like superfamily. Beta-ketoacyl-ACP synthases family.</text>
</comment>
<dbReference type="RefSeq" id="WP_379848883.1">
    <property type="nucleotide sequence ID" value="NZ_JBHZPY010000001.1"/>
</dbReference>
<feature type="domain" description="Ketosynthase family 3 (KS3)" evidence="13">
    <location>
        <begin position="3"/>
        <end position="414"/>
    </location>
</feature>
<keyword evidence="10 11" id="KW-0012">Acyltransferase</keyword>
<evidence type="ECO:0000256" key="1">
    <source>
        <dbReference type="ARBA" id="ARBA00005194"/>
    </source>
</evidence>
<dbReference type="EC" id="2.3.1.179" evidence="3 11"/>
<evidence type="ECO:0000256" key="6">
    <source>
        <dbReference type="ARBA" id="ARBA00022679"/>
    </source>
</evidence>
<dbReference type="GO" id="GO:0004315">
    <property type="term" value="F:3-oxoacyl-[acyl-carrier-protein] synthase activity"/>
    <property type="evidence" value="ECO:0007669"/>
    <property type="project" value="UniProtKB-EC"/>
</dbReference>
<dbReference type="InterPro" id="IPR020841">
    <property type="entry name" value="PKS_Beta-ketoAc_synthase_dom"/>
</dbReference>
<evidence type="ECO:0000313" key="15">
    <source>
        <dbReference type="Proteomes" id="UP001600107"/>
    </source>
</evidence>
<evidence type="ECO:0000256" key="2">
    <source>
        <dbReference type="ARBA" id="ARBA00008467"/>
    </source>
</evidence>
<dbReference type="PANTHER" id="PTHR11712:SF336">
    <property type="entry name" value="3-OXOACYL-[ACYL-CARRIER-PROTEIN] SYNTHASE, MITOCHONDRIAL"/>
    <property type="match status" value="1"/>
</dbReference>
<name>A0ABW6I0A0_9FLAO</name>
<protein>
    <recommendedName>
        <fullName evidence="4 11">3-oxoacyl-[acyl-carrier-protein] synthase 2</fullName>
        <ecNumber evidence="3 11">2.3.1.179</ecNumber>
    </recommendedName>
</protein>
<dbReference type="PANTHER" id="PTHR11712">
    <property type="entry name" value="POLYKETIDE SYNTHASE-RELATED"/>
    <property type="match status" value="1"/>
</dbReference>
<dbReference type="InterPro" id="IPR014030">
    <property type="entry name" value="Ketoacyl_synth_N"/>
</dbReference>
<dbReference type="InterPro" id="IPR000794">
    <property type="entry name" value="Beta-ketoacyl_synthase"/>
</dbReference>
<dbReference type="EMBL" id="JBHZPY010000001">
    <property type="protein sequence ID" value="MFE3869696.1"/>
    <property type="molecule type" value="Genomic_DNA"/>
</dbReference>
<organism evidence="14 15">
    <name type="scientific">Flavobacterium zhoui</name>
    <dbReference type="NCBI Taxonomy" id="3230414"/>
    <lineage>
        <taxon>Bacteria</taxon>
        <taxon>Pseudomonadati</taxon>
        <taxon>Bacteroidota</taxon>
        <taxon>Flavobacteriia</taxon>
        <taxon>Flavobacteriales</taxon>
        <taxon>Flavobacteriaceae</taxon>
        <taxon>Flavobacterium</taxon>
    </lineage>
</organism>
<accession>A0ABW6I0A0</accession>
<dbReference type="InterPro" id="IPR017568">
    <property type="entry name" value="3-oxoacyl-ACP_synth-2"/>
</dbReference>
<evidence type="ECO:0000256" key="4">
    <source>
        <dbReference type="ARBA" id="ARBA00014657"/>
    </source>
</evidence>
<sequence length="417" mass="44687">MVLRRVVVTGLGALTPIGNNIQEYWNGLINGVSGAAPITYFDASKFKTKFACELKNFNAEDFLDRKEARKMDRYAQYAMVASDEAVLDAGFNFEKIDKDRVGVIWGSGIGGLETFQIEMLNFAAGDGTPKFNPFFIPKMISDIACGHISIKYGFRGPNFATVSACASSTNAIIDAFNYIRLGHADAMVTGGSEAAVTIAGMGGFNAMHALSTRNDDPKTASRPMDKERDGFVLGEGAGALILEEYEHAVSRGAKIYCEIGGGGMSADAYHITAPHPEGLGAKNVMLNCLRDAGLNATDVDGVNMHGTSTPLGDIAESKAILHVFGEHAYTMNLNSTKSMTGHLLGAAGAIETISSILSLKYGIVPPTINHFTDDENIDPKLNFTFNVPQKREMNVVMSNTFGFGGHNACVLVKKLDI</sequence>
<evidence type="ECO:0000256" key="7">
    <source>
        <dbReference type="ARBA" id="ARBA00022832"/>
    </source>
</evidence>